<evidence type="ECO:0000313" key="1">
    <source>
        <dbReference type="EMBL" id="GBG65257.1"/>
    </source>
</evidence>
<dbReference type="Gramene" id="GBG65257">
    <property type="protein sequence ID" value="GBG65257"/>
    <property type="gene ID" value="CBR_g50299"/>
</dbReference>
<gene>
    <name evidence="1" type="ORF">CBR_g50299</name>
</gene>
<protein>
    <submittedName>
        <fullName evidence="1">Uncharacterized protein</fullName>
    </submittedName>
</protein>
<accession>A0A388K5D2</accession>
<organism evidence="1 2">
    <name type="scientific">Chara braunii</name>
    <name type="common">Braun's stonewort</name>
    <dbReference type="NCBI Taxonomy" id="69332"/>
    <lineage>
        <taxon>Eukaryota</taxon>
        <taxon>Viridiplantae</taxon>
        <taxon>Streptophyta</taxon>
        <taxon>Charophyceae</taxon>
        <taxon>Charales</taxon>
        <taxon>Characeae</taxon>
        <taxon>Chara</taxon>
    </lineage>
</organism>
<proteinExistence type="predicted"/>
<dbReference type="AlphaFoldDB" id="A0A388K5D2"/>
<keyword evidence="2" id="KW-1185">Reference proteome</keyword>
<evidence type="ECO:0000313" key="2">
    <source>
        <dbReference type="Proteomes" id="UP000265515"/>
    </source>
</evidence>
<sequence length="76" mass="8771">MCIANSHCEQEAYPPTHVFQDRPQSSHGEKMTLMTRRQRKLKKFMAAVEACEIVPKASRWYKRRVEKVGGFAGCKT</sequence>
<dbReference type="Proteomes" id="UP000265515">
    <property type="component" value="Unassembled WGS sequence"/>
</dbReference>
<reference evidence="1 2" key="1">
    <citation type="journal article" date="2018" name="Cell">
        <title>The Chara Genome: Secondary Complexity and Implications for Plant Terrestrialization.</title>
        <authorList>
            <person name="Nishiyama T."/>
            <person name="Sakayama H."/>
            <person name="Vries J.D."/>
            <person name="Buschmann H."/>
            <person name="Saint-Marcoux D."/>
            <person name="Ullrich K.K."/>
            <person name="Haas F.B."/>
            <person name="Vanderstraeten L."/>
            <person name="Becker D."/>
            <person name="Lang D."/>
            <person name="Vosolsobe S."/>
            <person name="Rombauts S."/>
            <person name="Wilhelmsson P.K.I."/>
            <person name="Janitza P."/>
            <person name="Kern R."/>
            <person name="Heyl A."/>
            <person name="Rumpler F."/>
            <person name="Villalobos L.I.A.C."/>
            <person name="Clay J.M."/>
            <person name="Skokan R."/>
            <person name="Toyoda A."/>
            <person name="Suzuki Y."/>
            <person name="Kagoshima H."/>
            <person name="Schijlen E."/>
            <person name="Tajeshwar N."/>
            <person name="Catarino B."/>
            <person name="Hetherington A.J."/>
            <person name="Saltykova A."/>
            <person name="Bonnot C."/>
            <person name="Breuninger H."/>
            <person name="Symeonidi A."/>
            <person name="Radhakrishnan G.V."/>
            <person name="Van Nieuwerburgh F."/>
            <person name="Deforce D."/>
            <person name="Chang C."/>
            <person name="Karol K.G."/>
            <person name="Hedrich R."/>
            <person name="Ulvskov P."/>
            <person name="Glockner G."/>
            <person name="Delwiche C.F."/>
            <person name="Petrasek J."/>
            <person name="Van de Peer Y."/>
            <person name="Friml J."/>
            <person name="Beilby M."/>
            <person name="Dolan L."/>
            <person name="Kohara Y."/>
            <person name="Sugano S."/>
            <person name="Fujiyama A."/>
            <person name="Delaux P.-M."/>
            <person name="Quint M."/>
            <person name="TheiBen G."/>
            <person name="Hagemann M."/>
            <person name="Harholt J."/>
            <person name="Dunand C."/>
            <person name="Zachgo S."/>
            <person name="Langdale J."/>
            <person name="Maumus F."/>
            <person name="Straeten D.V.D."/>
            <person name="Gould S.B."/>
            <person name="Rensing S.A."/>
        </authorList>
    </citation>
    <scope>NUCLEOTIDE SEQUENCE [LARGE SCALE GENOMIC DNA]</scope>
    <source>
        <strain evidence="1 2">S276</strain>
    </source>
</reference>
<name>A0A388K5D2_CHABU</name>
<dbReference type="EMBL" id="BFEA01000060">
    <property type="protein sequence ID" value="GBG65257.1"/>
    <property type="molecule type" value="Genomic_DNA"/>
</dbReference>
<comment type="caution">
    <text evidence="1">The sequence shown here is derived from an EMBL/GenBank/DDBJ whole genome shotgun (WGS) entry which is preliminary data.</text>
</comment>